<dbReference type="PANTHER" id="PTHR28255:SF1">
    <property type="entry name" value="UPF0303 PROTEIN YBR137W"/>
    <property type="match status" value="1"/>
</dbReference>
<evidence type="ECO:0000313" key="3">
    <source>
        <dbReference type="Proteomes" id="UP000019030"/>
    </source>
</evidence>
<gene>
    <name evidence="2" type="ORF">Z042_01145</name>
</gene>
<dbReference type="EMBL" id="CP007044">
    <property type="protein sequence ID" value="AHG18405.1"/>
    <property type="molecule type" value="Genomic_DNA"/>
</dbReference>
<dbReference type="PIRSF" id="PIRSF008757">
    <property type="entry name" value="UCP008757"/>
    <property type="match status" value="1"/>
</dbReference>
<organism evidence="2 3">
    <name type="scientific">Chania multitudinisentens RB-25</name>
    <dbReference type="NCBI Taxonomy" id="1441930"/>
    <lineage>
        <taxon>Bacteria</taxon>
        <taxon>Pseudomonadati</taxon>
        <taxon>Pseudomonadota</taxon>
        <taxon>Gammaproteobacteria</taxon>
        <taxon>Enterobacterales</taxon>
        <taxon>Yersiniaceae</taxon>
        <taxon>Chania</taxon>
    </lineage>
</organism>
<sequence>MNIEDDLQTLAMQETTLTFHHFDHTIAWELGMALKIAAEQRRLAITIEIQLAGRTLFYYAMQGTTPDSADWVRRKRNVVNHFHKSSYAVGLRLQQRQITLEERYGLDTRDYAAHGGAFPVNLAGIGCIGSIAISGSPQREDHNLLVDTLAHFLGLSLPAIH</sequence>
<dbReference type="HOGENOM" id="CLU_101036_2_1_6"/>
<dbReference type="PANTHER" id="PTHR28255">
    <property type="match status" value="1"/>
</dbReference>
<reference evidence="2 3" key="1">
    <citation type="submission" date="2014-01" db="EMBL/GenBank/DDBJ databases">
        <title>Isolation of Serratia multitudinisentens RB-25 from Ex-Landfill site.</title>
        <authorList>
            <person name="Robson E.H.J."/>
        </authorList>
    </citation>
    <scope>NUCLEOTIDE SEQUENCE [LARGE SCALE GENOMIC DNA]</scope>
    <source>
        <strain evidence="2 3">RB-25</strain>
    </source>
</reference>
<dbReference type="HAMAP" id="MF_00761">
    <property type="entry name" value="UPF0303"/>
    <property type="match status" value="1"/>
</dbReference>
<dbReference type="STRING" id="1441930.Z042_01145"/>
<dbReference type="NCBIfam" id="NF002696">
    <property type="entry name" value="PRK02487.1-5"/>
    <property type="match status" value="1"/>
</dbReference>
<dbReference type="Gene3D" id="3.30.450.150">
    <property type="entry name" value="Haem-degrading domain"/>
    <property type="match status" value="1"/>
</dbReference>
<name>W0L8W3_9GAMM</name>
<dbReference type="OrthoDB" id="9815315at2"/>
<accession>W0L8W3</accession>
<dbReference type="RefSeq" id="WP_024910959.1">
    <property type="nucleotide sequence ID" value="NZ_CP007044.2"/>
</dbReference>
<protein>
    <recommendedName>
        <fullName evidence="1">UPF0303 protein Z042_01145</fullName>
    </recommendedName>
</protein>
<comment type="similarity">
    <text evidence="1">Belongs to the UPF0303 family.</text>
</comment>
<dbReference type="InterPro" id="IPR038084">
    <property type="entry name" value="PduO/GlcC-like_sf"/>
</dbReference>
<dbReference type="PATRIC" id="fig|1441930.4.peg.235"/>
<dbReference type="AlphaFoldDB" id="W0L8W3"/>
<keyword evidence="3" id="KW-1185">Reference proteome</keyword>
<evidence type="ECO:0000256" key="1">
    <source>
        <dbReference type="HAMAP-Rule" id="MF_00761"/>
    </source>
</evidence>
<dbReference type="KEGG" id="sfo:Z042_01145"/>
<dbReference type="InterPro" id="IPR010371">
    <property type="entry name" value="YBR137W-like"/>
</dbReference>
<dbReference type="InterPro" id="IPR005624">
    <property type="entry name" value="PduO/GlcC-like"/>
</dbReference>
<reference evidence="2 3" key="2">
    <citation type="submission" date="2015-03" db="EMBL/GenBank/DDBJ databases">
        <authorList>
            <person name="Chan K.-G."/>
        </authorList>
    </citation>
    <scope>NUCLEOTIDE SEQUENCE [LARGE SCALE GENOMIC DNA]</scope>
    <source>
        <strain evidence="2 3">RB-25</strain>
    </source>
</reference>
<dbReference type="SUPFAM" id="SSF143744">
    <property type="entry name" value="GlcG-like"/>
    <property type="match status" value="1"/>
</dbReference>
<dbReference type="Proteomes" id="UP000019030">
    <property type="component" value="Chromosome"/>
</dbReference>
<evidence type="ECO:0000313" key="2">
    <source>
        <dbReference type="EMBL" id="AHG18405.1"/>
    </source>
</evidence>
<proteinExistence type="inferred from homology"/>
<dbReference type="eggNOG" id="COG4702">
    <property type="taxonomic scope" value="Bacteria"/>
</dbReference>
<dbReference type="Pfam" id="PF03928">
    <property type="entry name" value="HbpS-like"/>
    <property type="match status" value="1"/>
</dbReference>